<dbReference type="Gramene" id="ERN16494">
    <property type="protein sequence ID" value="ERN16494"/>
    <property type="gene ID" value="AMTR_s00031p00049880"/>
</dbReference>
<dbReference type="EMBL" id="KI392442">
    <property type="protein sequence ID" value="ERN16494.1"/>
    <property type="molecule type" value="Genomic_DNA"/>
</dbReference>
<dbReference type="HOGENOM" id="CLU_2362522_0_0_1"/>
<reference evidence="2" key="1">
    <citation type="journal article" date="2013" name="Science">
        <title>The Amborella genome and the evolution of flowering plants.</title>
        <authorList>
            <consortium name="Amborella Genome Project"/>
        </authorList>
    </citation>
    <scope>NUCLEOTIDE SEQUENCE [LARGE SCALE GENOMIC DNA]</scope>
</reference>
<protein>
    <submittedName>
        <fullName evidence="1">Uncharacterized protein</fullName>
    </submittedName>
</protein>
<keyword evidence="2" id="KW-1185">Reference proteome</keyword>
<dbReference type="Proteomes" id="UP000017836">
    <property type="component" value="Unassembled WGS sequence"/>
</dbReference>
<name>U5D250_AMBTC</name>
<proteinExistence type="predicted"/>
<evidence type="ECO:0000313" key="1">
    <source>
        <dbReference type="EMBL" id="ERN16494.1"/>
    </source>
</evidence>
<organism evidence="1 2">
    <name type="scientific">Amborella trichopoda</name>
    <dbReference type="NCBI Taxonomy" id="13333"/>
    <lineage>
        <taxon>Eukaryota</taxon>
        <taxon>Viridiplantae</taxon>
        <taxon>Streptophyta</taxon>
        <taxon>Embryophyta</taxon>
        <taxon>Tracheophyta</taxon>
        <taxon>Spermatophyta</taxon>
        <taxon>Magnoliopsida</taxon>
        <taxon>Amborellales</taxon>
        <taxon>Amborellaceae</taxon>
        <taxon>Amborella</taxon>
    </lineage>
</organism>
<sequence length="96" mass="10297">MAEICAGQSVVLVSAIHSAMKDTRGKELCTAEYCAQQSVVLDNASVVLDSAVRLAVKDTHNIELPMAEYYVRQSTVLSKAVRSAARGTHSSERSQG</sequence>
<accession>U5D250</accession>
<gene>
    <name evidence="1" type="ORF">AMTR_s00031p00049880</name>
</gene>
<dbReference type="AlphaFoldDB" id="U5D250"/>
<evidence type="ECO:0000313" key="2">
    <source>
        <dbReference type="Proteomes" id="UP000017836"/>
    </source>
</evidence>